<name>A0A140NUG9_PROSM</name>
<evidence type="ECO:0000313" key="2">
    <source>
        <dbReference type="EMBL" id="AFH95582.1"/>
    </source>
</evidence>
<dbReference type="Pfam" id="PF00884">
    <property type="entry name" value="Sulfatase"/>
    <property type="match status" value="1"/>
</dbReference>
<proteinExistence type="predicted"/>
<protein>
    <recommendedName>
        <fullName evidence="1">Sulfatase N-terminal domain-containing protein</fullName>
    </recommendedName>
</protein>
<dbReference type="HOGENOM" id="CLU_2220833_0_0_6"/>
<accession>A0A140NUG9</accession>
<organism evidence="2 3">
    <name type="scientific">Providencia stuartii (strain MRSN 2154)</name>
    <dbReference type="NCBI Taxonomy" id="1157951"/>
    <lineage>
        <taxon>Bacteria</taxon>
        <taxon>Pseudomonadati</taxon>
        <taxon>Pseudomonadota</taxon>
        <taxon>Gammaproteobacteria</taxon>
        <taxon>Enterobacterales</taxon>
        <taxon>Morganellaceae</taxon>
        <taxon>Providencia</taxon>
    </lineage>
</organism>
<dbReference type="Proteomes" id="UP000005012">
    <property type="component" value="Chromosome"/>
</dbReference>
<dbReference type="InterPro" id="IPR017850">
    <property type="entry name" value="Alkaline_phosphatase_core_sf"/>
</dbReference>
<dbReference type="InterPro" id="IPR000917">
    <property type="entry name" value="Sulfatase_N"/>
</dbReference>
<feature type="domain" description="Sulfatase N-terminal" evidence="1">
    <location>
        <begin position="1"/>
        <end position="64"/>
    </location>
</feature>
<reference evidence="2 3" key="1">
    <citation type="journal article" date="2012" name="J. Bacteriol.">
        <title>Complete Genome Sequence of Providencia stuartii Clinical Isolate MRSN 2154.</title>
        <authorList>
            <person name="Clifford R.J."/>
            <person name="Hang J."/>
            <person name="Riley M.C."/>
            <person name="Onmus-Leone F."/>
            <person name="Kuschner R.A."/>
            <person name="Lesho E.P."/>
            <person name="Waterman P.E."/>
        </authorList>
    </citation>
    <scope>NUCLEOTIDE SEQUENCE [LARGE SCALE GENOMIC DNA]</scope>
    <source>
        <strain evidence="2 3">MRSN 2154</strain>
    </source>
</reference>
<reference evidence="3" key="2">
    <citation type="submission" date="2012-04" db="EMBL/GenBank/DDBJ databases">
        <title>Complete genome sequence of Providencia stuartii clinical isolate MRSN 2154.</title>
        <authorList>
            <person name="Clifford R.J."/>
            <person name="Hang J."/>
            <person name="Riley M.C."/>
            <person name="Onmus-Leone F."/>
            <person name="Kuschner R.A."/>
            <person name="Lesho E.P."/>
            <person name="Waterman P.E."/>
        </authorList>
    </citation>
    <scope>NUCLEOTIDE SEQUENCE [LARGE SCALE GENOMIC DNA]</scope>
    <source>
        <strain evidence="3">MRSN 2154</strain>
    </source>
</reference>
<dbReference type="Gene3D" id="3.40.720.10">
    <property type="entry name" value="Alkaline Phosphatase, subunit A"/>
    <property type="match status" value="1"/>
</dbReference>
<dbReference type="KEGG" id="psi:S70_18925"/>
<dbReference type="EMBL" id="CP003488">
    <property type="protein sequence ID" value="AFH95582.1"/>
    <property type="molecule type" value="Genomic_DNA"/>
</dbReference>
<gene>
    <name evidence="2" type="ordered locus">S70_18925</name>
</gene>
<evidence type="ECO:0000313" key="3">
    <source>
        <dbReference type="Proteomes" id="UP000005012"/>
    </source>
</evidence>
<sequence>MLYFSDHGLSFIDNQQDLIHGDKHRQNFETPLFITSSDSNTREIISAQRSGLNLFHLLAEWLGIHEKNIQSSCKIISNNECKDQNIAIDFDQKIIYFNELLNDSIK</sequence>
<evidence type="ECO:0000259" key="1">
    <source>
        <dbReference type="Pfam" id="PF00884"/>
    </source>
</evidence>
<dbReference type="AlphaFoldDB" id="A0A140NUG9"/>
<dbReference type="PATRIC" id="fig|1157951.4.peg.3801"/>